<dbReference type="OrthoDB" id="9815825at2"/>
<evidence type="ECO:0000313" key="3">
    <source>
        <dbReference type="EMBL" id="SHI45795.1"/>
    </source>
</evidence>
<dbReference type="AlphaFoldDB" id="A0A1M6BAR2"/>
<accession>A0A1M6BAR2</accession>
<dbReference type="SUPFAM" id="SSF55347">
    <property type="entry name" value="Glyceraldehyde-3-phosphate dehydrogenase-like, C-terminal domain"/>
    <property type="match status" value="1"/>
</dbReference>
<dbReference type="STRING" id="1123071.SAMN02745181_0162"/>
<feature type="domain" description="GFO/IDH/MocA-like oxidoreductase" evidence="2">
    <location>
        <begin position="128"/>
        <end position="253"/>
    </location>
</feature>
<dbReference type="EMBL" id="FQYR01000002">
    <property type="protein sequence ID" value="SHI45795.1"/>
    <property type="molecule type" value="Genomic_DNA"/>
</dbReference>
<dbReference type="GO" id="GO:0000166">
    <property type="term" value="F:nucleotide binding"/>
    <property type="evidence" value="ECO:0007669"/>
    <property type="project" value="InterPro"/>
</dbReference>
<protein>
    <submittedName>
        <fullName evidence="3">Predicted dehydrogenase</fullName>
    </submittedName>
</protein>
<dbReference type="RefSeq" id="WP_143157614.1">
    <property type="nucleotide sequence ID" value="NZ_FQYR01000002.1"/>
</dbReference>
<organism evidence="3 4">
    <name type="scientific">Rubritalea squalenifaciens DSM 18772</name>
    <dbReference type="NCBI Taxonomy" id="1123071"/>
    <lineage>
        <taxon>Bacteria</taxon>
        <taxon>Pseudomonadati</taxon>
        <taxon>Verrucomicrobiota</taxon>
        <taxon>Verrucomicrobiia</taxon>
        <taxon>Verrucomicrobiales</taxon>
        <taxon>Rubritaleaceae</taxon>
        <taxon>Rubritalea</taxon>
    </lineage>
</organism>
<reference evidence="3 4" key="1">
    <citation type="submission" date="2016-11" db="EMBL/GenBank/DDBJ databases">
        <authorList>
            <person name="Jaros S."/>
            <person name="Januszkiewicz K."/>
            <person name="Wedrychowicz H."/>
        </authorList>
    </citation>
    <scope>NUCLEOTIDE SEQUENCE [LARGE SCALE GENOMIC DNA]</scope>
    <source>
        <strain evidence="3 4">DSM 18772</strain>
    </source>
</reference>
<name>A0A1M6BAR2_9BACT</name>
<dbReference type="Proteomes" id="UP000184510">
    <property type="component" value="Unassembled WGS sequence"/>
</dbReference>
<dbReference type="InParanoid" id="A0A1M6BAR2"/>
<keyword evidence="4" id="KW-1185">Reference proteome</keyword>
<dbReference type="InterPro" id="IPR052515">
    <property type="entry name" value="Gfo/Idh/MocA_Oxidoreductase"/>
</dbReference>
<dbReference type="PANTHER" id="PTHR43249:SF1">
    <property type="entry name" value="D-GLUCOSIDE 3-DEHYDROGENASE"/>
    <property type="match status" value="1"/>
</dbReference>
<dbReference type="Pfam" id="PF01408">
    <property type="entry name" value="GFO_IDH_MocA"/>
    <property type="match status" value="1"/>
</dbReference>
<feature type="domain" description="Gfo/Idh/MocA-like oxidoreductase N-terminal" evidence="1">
    <location>
        <begin position="1"/>
        <end position="115"/>
    </location>
</feature>
<dbReference type="InterPro" id="IPR036291">
    <property type="entry name" value="NAD(P)-bd_dom_sf"/>
</dbReference>
<evidence type="ECO:0000259" key="2">
    <source>
        <dbReference type="Pfam" id="PF22725"/>
    </source>
</evidence>
<dbReference type="Gene3D" id="3.30.360.10">
    <property type="entry name" value="Dihydrodipicolinate Reductase, domain 2"/>
    <property type="match status" value="1"/>
</dbReference>
<dbReference type="PANTHER" id="PTHR43249">
    <property type="entry name" value="UDP-N-ACETYL-2-AMINO-2-DEOXY-D-GLUCURONATE OXIDASE"/>
    <property type="match status" value="1"/>
</dbReference>
<dbReference type="Gene3D" id="3.40.50.720">
    <property type="entry name" value="NAD(P)-binding Rossmann-like Domain"/>
    <property type="match status" value="1"/>
</dbReference>
<gene>
    <name evidence="3" type="ORF">SAMN02745181_0162</name>
</gene>
<proteinExistence type="predicted"/>
<evidence type="ECO:0000259" key="1">
    <source>
        <dbReference type="Pfam" id="PF01408"/>
    </source>
</evidence>
<dbReference type="SUPFAM" id="SSF51735">
    <property type="entry name" value="NAD(P)-binding Rossmann-fold domains"/>
    <property type="match status" value="1"/>
</dbReference>
<dbReference type="FunCoup" id="A0A1M6BAR2">
    <property type="interactions" value="101"/>
</dbReference>
<sequence>MKFGIIGGGMIARFHAQAINAMEDGILHSVYARDAAKAESFAEEFGCKAYTEFDAFLADQELEVVTIATPSGAHLEPALAAAKAGIHIACEKPLEVTTERVDEMIAAADAHGVKLAGIFNRRFSPAVAAIKQAAEQKRFGTLALAEASIKWYRDQAYYDSGAWRGTWKLDGGGALMNQGIHTVDQLIYIAGPIKRLSASMATLAHEGIEVEDTAVAVLEFENGARGVIQASTACFSKTGHPAEVQLCGDQGSAFLTDESFRVWDFAEEQEEDAEILSTLMQGADQGLGANDPTAINFYGHQRTFEDLVTAIQNDTVPAVDGHEARKAVAVIRAIYESAQNGGKWMEL</sequence>
<evidence type="ECO:0000313" key="4">
    <source>
        <dbReference type="Proteomes" id="UP000184510"/>
    </source>
</evidence>
<dbReference type="InterPro" id="IPR000683">
    <property type="entry name" value="Gfo/Idh/MocA-like_OxRdtase_N"/>
</dbReference>
<dbReference type="InterPro" id="IPR055170">
    <property type="entry name" value="GFO_IDH_MocA-like_dom"/>
</dbReference>
<dbReference type="Pfam" id="PF22725">
    <property type="entry name" value="GFO_IDH_MocA_C3"/>
    <property type="match status" value="1"/>
</dbReference>